<dbReference type="InterPro" id="IPR050415">
    <property type="entry name" value="MRET"/>
</dbReference>
<dbReference type="GO" id="GO:0051537">
    <property type="term" value="F:2 iron, 2 sulfur cluster binding"/>
    <property type="evidence" value="ECO:0007669"/>
    <property type="project" value="UniProtKB-KW"/>
</dbReference>
<dbReference type="SUPFAM" id="SSF63380">
    <property type="entry name" value="Riboflavin synthase domain-like"/>
    <property type="match status" value="1"/>
</dbReference>
<dbReference type="InterPro" id="IPR017938">
    <property type="entry name" value="Riboflavin_synthase-like_b-brl"/>
</dbReference>
<dbReference type="PANTHER" id="PTHR47354:SF6">
    <property type="entry name" value="NADH OXIDOREDUCTASE HCR"/>
    <property type="match status" value="1"/>
</dbReference>
<evidence type="ECO:0000259" key="10">
    <source>
        <dbReference type="PROSITE" id="PS51085"/>
    </source>
</evidence>
<dbReference type="GeneID" id="67793709"/>
<dbReference type="SUPFAM" id="SSF52343">
    <property type="entry name" value="Ferredoxin reductase-like, C-terminal NADP-linked domain"/>
    <property type="match status" value="1"/>
</dbReference>
<organism evidence="12 13">
    <name type="scientific">Pectobacterium aroidearum</name>
    <dbReference type="NCBI Taxonomy" id="1201031"/>
    <lineage>
        <taxon>Bacteria</taxon>
        <taxon>Pseudomonadati</taxon>
        <taxon>Pseudomonadota</taxon>
        <taxon>Gammaproteobacteria</taxon>
        <taxon>Enterobacterales</taxon>
        <taxon>Pectobacteriaceae</taxon>
        <taxon>Pectobacterium</taxon>
    </lineage>
</organism>
<evidence type="ECO:0000256" key="3">
    <source>
        <dbReference type="ARBA" id="ARBA00022714"/>
    </source>
</evidence>
<evidence type="ECO:0000256" key="1">
    <source>
        <dbReference type="ARBA" id="ARBA00001974"/>
    </source>
</evidence>
<dbReference type="InterPro" id="IPR039261">
    <property type="entry name" value="FNR_nucleotide-bd"/>
</dbReference>
<sequence>MTMPALQTVPVPQTGPTPLCSNRMQVHSITQETPDVWTISLVNHDFYPYQPGQYALVSIANSAETLRAYTISSSPGLSRFITLTVRRLDDGIGSRWLTQTLKVGDYLWLSDAQGEFTCANAVSDRYLMAAAGCGVTPIMSMCRWLLANKPQTDIHVIFNVRNPLQVIFAREWQDLVQRYPQQLHLTLMAEFDAAPGFLAGRISGDLLAEHVPDIASRTVMTCGPAPYMNQMETLSQQLGVASNRIFKEQFRPADDMVDEDADQLTLTISRPLKNLRVPVGISLLAALEANKVPVVAACRAGVCGSCKTRVLSGQYTTTSTMTLTPAEIEQGYVLACSCQLQGDAVLA</sequence>
<keyword evidence="5" id="KW-0274">FAD</keyword>
<dbReference type="EC" id="1.6.-.-" evidence="12"/>
<dbReference type="PROSITE" id="PS51085">
    <property type="entry name" value="2FE2S_FER_2"/>
    <property type="match status" value="1"/>
</dbReference>
<feature type="domain" description="2Fe-2S ferredoxin-type" evidence="10">
    <location>
        <begin position="262"/>
        <end position="347"/>
    </location>
</feature>
<proteinExistence type="inferred from homology"/>
<evidence type="ECO:0000313" key="12">
    <source>
        <dbReference type="EMBL" id="MBA5202363.1"/>
    </source>
</evidence>
<evidence type="ECO:0000259" key="11">
    <source>
        <dbReference type="PROSITE" id="PS51384"/>
    </source>
</evidence>
<gene>
    <name evidence="12" type="primary">hcr</name>
    <name evidence="12" type="ORF">H2Y57_01410</name>
</gene>
<dbReference type="GO" id="GO:0016491">
    <property type="term" value="F:oxidoreductase activity"/>
    <property type="evidence" value="ECO:0007669"/>
    <property type="project" value="UniProtKB-KW"/>
</dbReference>
<dbReference type="NCBIfam" id="NF007964">
    <property type="entry name" value="PRK10684.1"/>
    <property type="match status" value="1"/>
</dbReference>
<keyword evidence="6 12" id="KW-0560">Oxidoreductase</keyword>
<dbReference type="Pfam" id="PF00175">
    <property type="entry name" value="NAD_binding_1"/>
    <property type="match status" value="1"/>
</dbReference>
<dbReference type="CDD" id="cd00207">
    <property type="entry name" value="fer2"/>
    <property type="match status" value="1"/>
</dbReference>
<dbReference type="PRINTS" id="PR00406">
    <property type="entry name" value="CYTB5RDTASE"/>
</dbReference>
<keyword evidence="3" id="KW-0001">2Fe-2S</keyword>
<dbReference type="AlphaFoldDB" id="A0AAW3SS09"/>
<dbReference type="InterPro" id="IPR036010">
    <property type="entry name" value="2Fe-2S_ferredoxin-like_sf"/>
</dbReference>
<protein>
    <submittedName>
        <fullName evidence="12">NADH oxidoreductase</fullName>
        <ecNumber evidence="12">1.6.-.-</ecNumber>
    </submittedName>
</protein>
<comment type="caution">
    <text evidence="12">The sequence shown here is derived from an EMBL/GenBank/DDBJ whole genome shotgun (WGS) entry which is preliminary data.</text>
</comment>
<evidence type="ECO:0000256" key="9">
    <source>
        <dbReference type="ARBA" id="ARBA00061434"/>
    </source>
</evidence>
<feature type="domain" description="FAD-binding FR-type" evidence="11">
    <location>
        <begin position="19"/>
        <end position="119"/>
    </location>
</feature>
<comment type="cofactor">
    <cofactor evidence="1">
        <name>FAD</name>
        <dbReference type="ChEBI" id="CHEBI:57692"/>
    </cofactor>
</comment>
<dbReference type="EMBL" id="JACERJ010000001">
    <property type="protein sequence ID" value="MBA5202363.1"/>
    <property type="molecule type" value="Genomic_DNA"/>
</dbReference>
<dbReference type="Proteomes" id="UP000557749">
    <property type="component" value="Unassembled WGS sequence"/>
</dbReference>
<evidence type="ECO:0000256" key="5">
    <source>
        <dbReference type="ARBA" id="ARBA00022827"/>
    </source>
</evidence>
<evidence type="ECO:0000256" key="6">
    <source>
        <dbReference type="ARBA" id="ARBA00023002"/>
    </source>
</evidence>
<dbReference type="GO" id="GO:0046872">
    <property type="term" value="F:metal ion binding"/>
    <property type="evidence" value="ECO:0007669"/>
    <property type="project" value="UniProtKB-KW"/>
</dbReference>
<evidence type="ECO:0000256" key="8">
    <source>
        <dbReference type="ARBA" id="ARBA00023014"/>
    </source>
</evidence>
<evidence type="ECO:0000256" key="7">
    <source>
        <dbReference type="ARBA" id="ARBA00023004"/>
    </source>
</evidence>
<dbReference type="Gene3D" id="2.40.30.10">
    <property type="entry name" value="Translation factors"/>
    <property type="match status" value="1"/>
</dbReference>
<evidence type="ECO:0000256" key="2">
    <source>
        <dbReference type="ARBA" id="ARBA00022630"/>
    </source>
</evidence>
<accession>A0AAW3SS09</accession>
<dbReference type="InterPro" id="IPR017927">
    <property type="entry name" value="FAD-bd_FR_type"/>
</dbReference>
<keyword evidence="2" id="KW-0285">Flavoprotein</keyword>
<name>A0AAW3SS09_9GAMM</name>
<dbReference type="Gene3D" id="3.40.50.80">
    <property type="entry name" value="Nucleotide-binding domain of ferredoxin-NADP reductase (FNR) module"/>
    <property type="match status" value="1"/>
</dbReference>
<evidence type="ECO:0000256" key="4">
    <source>
        <dbReference type="ARBA" id="ARBA00022723"/>
    </source>
</evidence>
<comment type="similarity">
    <text evidence="9">In the N-terminal section; belongs to the FAD-binding oxidoreductase type 6 family.</text>
</comment>
<keyword evidence="4" id="KW-0479">Metal-binding</keyword>
<dbReference type="RefSeq" id="WP_181844295.1">
    <property type="nucleotide sequence ID" value="NZ_CP065044.1"/>
</dbReference>
<dbReference type="InterPro" id="IPR001433">
    <property type="entry name" value="OxRdtase_FAD/NAD-bd"/>
</dbReference>
<dbReference type="InterPro" id="IPR001041">
    <property type="entry name" value="2Fe-2S_ferredoxin-type"/>
</dbReference>
<keyword evidence="7" id="KW-0408">Iron</keyword>
<reference evidence="12 13" key="1">
    <citation type="submission" date="2020-07" db="EMBL/GenBank/DDBJ databases">
        <title>Characterization of Pectobacterium aroidearum strains causing soft rot on Amorphophallus konjac.</title>
        <authorList>
            <person name="Xie H."/>
        </authorList>
    </citation>
    <scope>NUCLEOTIDE SEQUENCE [LARGE SCALE GENOMIC DNA]</scope>
    <source>
        <strain evidence="12 13">MY7</strain>
    </source>
</reference>
<dbReference type="CDD" id="cd06215">
    <property type="entry name" value="FNR_iron_sulfur_binding_1"/>
    <property type="match status" value="1"/>
</dbReference>
<dbReference type="Pfam" id="PF00970">
    <property type="entry name" value="FAD_binding_6"/>
    <property type="match status" value="1"/>
</dbReference>
<dbReference type="Pfam" id="PF00111">
    <property type="entry name" value="Fer2"/>
    <property type="match status" value="1"/>
</dbReference>
<dbReference type="PROSITE" id="PS00197">
    <property type="entry name" value="2FE2S_FER_1"/>
    <property type="match status" value="1"/>
</dbReference>
<keyword evidence="8" id="KW-0411">Iron-sulfur</keyword>
<dbReference type="Gene3D" id="3.10.20.30">
    <property type="match status" value="1"/>
</dbReference>
<dbReference type="PANTHER" id="PTHR47354">
    <property type="entry name" value="NADH OXIDOREDUCTASE HCR"/>
    <property type="match status" value="1"/>
</dbReference>
<dbReference type="SUPFAM" id="SSF54292">
    <property type="entry name" value="2Fe-2S ferredoxin-like"/>
    <property type="match status" value="1"/>
</dbReference>
<dbReference type="InterPro" id="IPR008333">
    <property type="entry name" value="Cbr1-like_FAD-bd_dom"/>
</dbReference>
<dbReference type="PROSITE" id="PS51384">
    <property type="entry name" value="FAD_FR"/>
    <property type="match status" value="1"/>
</dbReference>
<dbReference type="InterPro" id="IPR006058">
    <property type="entry name" value="2Fe2S_fd_BS"/>
</dbReference>
<evidence type="ECO:0000313" key="13">
    <source>
        <dbReference type="Proteomes" id="UP000557749"/>
    </source>
</evidence>
<dbReference type="InterPro" id="IPR012675">
    <property type="entry name" value="Beta-grasp_dom_sf"/>
</dbReference>